<dbReference type="CDD" id="cd00303">
    <property type="entry name" value="retropepsin_like"/>
    <property type="match status" value="1"/>
</dbReference>
<dbReference type="InterPro" id="IPR053134">
    <property type="entry name" value="RNA-dir_DNA_polymerase"/>
</dbReference>
<dbReference type="InterPro" id="IPR021109">
    <property type="entry name" value="Peptidase_aspartic_dom_sf"/>
</dbReference>
<keyword evidence="4" id="KW-1185">Reference proteome</keyword>
<evidence type="ECO:0000259" key="2">
    <source>
        <dbReference type="Pfam" id="PF00078"/>
    </source>
</evidence>
<dbReference type="PANTHER" id="PTHR24559:SF444">
    <property type="entry name" value="REVERSE TRANSCRIPTASE DOMAIN-CONTAINING PROTEIN"/>
    <property type="match status" value="1"/>
</dbReference>
<protein>
    <recommendedName>
        <fullName evidence="2">Reverse transcriptase domain-containing protein</fullName>
    </recommendedName>
</protein>
<dbReference type="EMBL" id="BAABME010000074">
    <property type="protein sequence ID" value="GAA0139270.1"/>
    <property type="molecule type" value="Genomic_DNA"/>
</dbReference>
<gene>
    <name evidence="3" type="ORF">LIER_00852</name>
</gene>
<dbReference type="Gene3D" id="2.40.70.10">
    <property type="entry name" value="Acid Proteases"/>
    <property type="match status" value="1"/>
</dbReference>
<sequence length="330" mass="37529">MMVDTGSSADIVYLRAYDKLGLSRKHLKTVATPLTGFTGHYMHPVGIAELDVTVGNGSRTVTVRASFTVVDIADKYYNGLIGRPLLTVLRAIVSHLHLKMKFPTPGGVGEMSGDKKRGRECYQLSIPKGLSRRDPPKRKRYQEKHPGVMNVREPTTSESQDNDPKELESRKRGEPHEDLEMVAFDERKPDRVFRIGTRLGEEHMKALIDLIKKLVDGSAGHEVFDFLDASRGYHQIIRDAHDQEKTAFITEYGLYCWRVMSFGLKNARAIYQRMVNAIFKSQIGIKMDIYVDDMLVKSKKRGDHFRNLEESLGRLNECKLRINPEKCSFG</sequence>
<reference evidence="3 4" key="1">
    <citation type="submission" date="2024-01" db="EMBL/GenBank/DDBJ databases">
        <title>The complete chloroplast genome sequence of Lithospermum erythrorhizon: insights into the phylogenetic relationship among Boraginaceae species and the maternal lineages of purple gromwells.</title>
        <authorList>
            <person name="Okada T."/>
            <person name="Watanabe K."/>
        </authorList>
    </citation>
    <scope>NUCLEOTIDE SEQUENCE [LARGE SCALE GENOMIC DNA]</scope>
</reference>
<dbReference type="InterPro" id="IPR000477">
    <property type="entry name" value="RT_dom"/>
</dbReference>
<dbReference type="Proteomes" id="UP001454036">
    <property type="component" value="Unassembled WGS sequence"/>
</dbReference>
<name>A0AAV3NIX1_LITER</name>
<dbReference type="SUPFAM" id="SSF56672">
    <property type="entry name" value="DNA/RNA polymerases"/>
    <property type="match status" value="1"/>
</dbReference>
<evidence type="ECO:0000313" key="3">
    <source>
        <dbReference type="EMBL" id="GAA0139270.1"/>
    </source>
</evidence>
<feature type="region of interest" description="Disordered" evidence="1">
    <location>
        <begin position="105"/>
        <end position="178"/>
    </location>
</feature>
<evidence type="ECO:0000313" key="4">
    <source>
        <dbReference type="Proteomes" id="UP001454036"/>
    </source>
</evidence>
<proteinExistence type="predicted"/>
<dbReference type="InterPro" id="IPR043128">
    <property type="entry name" value="Rev_trsase/Diguanyl_cyclase"/>
</dbReference>
<comment type="caution">
    <text evidence="3">The sequence shown here is derived from an EMBL/GenBank/DDBJ whole genome shotgun (WGS) entry which is preliminary data.</text>
</comment>
<evidence type="ECO:0000256" key="1">
    <source>
        <dbReference type="SAM" id="MobiDB-lite"/>
    </source>
</evidence>
<dbReference type="AlphaFoldDB" id="A0AAV3NIX1"/>
<dbReference type="InterPro" id="IPR043502">
    <property type="entry name" value="DNA/RNA_pol_sf"/>
</dbReference>
<dbReference type="PANTHER" id="PTHR24559">
    <property type="entry name" value="TRANSPOSON TY3-I GAG-POL POLYPROTEIN"/>
    <property type="match status" value="1"/>
</dbReference>
<accession>A0AAV3NIX1</accession>
<dbReference type="Pfam" id="PF00078">
    <property type="entry name" value="RVT_1"/>
    <property type="match status" value="1"/>
</dbReference>
<organism evidence="3 4">
    <name type="scientific">Lithospermum erythrorhizon</name>
    <name type="common">Purple gromwell</name>
    <name type="synonym">Lithospermum officinale var. erythrorhizon</name>
    <dbReference type="NCBI Taxonomy" id="34254"/>
    <lineage>
        <taxon>Eukaryota</taxon>
        <taxon>Viridiplantae</taxon>
        <taxon>Streptophyta</taxon>
        <taxon>Embryophyta</taxon>
        <taxon>Tracheophyta</taxon>
        <taxon>Spermatophyta</taxon>
        <taxon>Magnoliopsida</taxon>
        <taxon>eudicotyledons</taxon>
        <taxon>Gunneridae</taxon>
        <taxon>Pentapetalae</taxon>
        <taxon>asterids</taxon>
        <taxon>lamiids</taxon>
        <taxon>Boraginales</taxon>
        <taxon>Boraginaceae</taxon>
        <taxon>Boraginoideae</taxon>
        <taxon>Lithospermeae</taxon>
        <taxon>Lithospermum</taxon>
    </lineage>
</organism>
<feature type="compositionally biased region" description="Basic and acidic residues" evidence="1">
    <location>
        <begin position="162"/>
        <end position="178"/>
    </location>
</feature>
<dbReference type="CDD" id="cd01647">
    <property type="entry name" value="RT_LTR"/>
    <property type="match status" value="1"/>
</dbReference>
<dbReference type="Gene3D" id="3.30.70.270">
    <property type="match status" value="1"/>
</dbReference>
<feature type="domain" description="Reverse transcriptase" evidence="2">
    <location>
        <begin position="203"/>
        <end position="329"/>
    </location>
</feature>